<evidence type="ECO:0000259" key="1">
    <source>
        <dbReference type="PROSITE" id="PS50943"/>
    </source>
</evidence>
<dbReference type="CDD" id="cd00093">
    <property type="entry name" value="HTH_XRE"/>
    <property type="match status" value="1"/>
</dbReference>
<dbReference type="SMART" id="SM00530">
    <property type="entry name" value="HTH_XRE"/>
    <property type="match status" value="1"/>
</dbReference>
<feature type="domain" description="HTH cro/C1-type" evidence="1">
    <location>
        <begin position="8"/>
        <end position="62"/>
    </location>
</feature>
<dbReference type="InterPro" id="IPR001387">
    <property type="entry name" value="Cro/C1-type_HTH"/>
</dbReference>
<gene>
    <name evidence="2" type="ORF">ACH3YB_31715</name>
</gene>
<reference evidence="2 3" key="1">
    <citation type="submission" date="2024-10" db="EMBL/GenBank/DDBJ databases">
        <authorList>
            <person name="Wannawong T."/>
            <person name="Kuncharoen N."/>
            <person name="Mhuantong W."/>
        </authorList>
    </citation>
    <scope>NUCLEOTIDE SEQUENCE [LARGE SCALE GENOMIC DNA]</scope>
    <source>
        <strain evidence="2 3">CALK1-4</strain>
    </source>
</reference>
<protein>
    <submittedName>
        <fullName evidence="2">Helix-turn-helix domain-containing protein</fullName>
    </submittedName>
</protein>
<dbReference type="Proteomes" id="UP001610810">
    <property type="component" value="Unassembled WGS sequence"/>
</dbReference>
<dbReference type="SUPFAM" id="SSF47413">
    <property type="entry name" value="lambda repressor-like DNA-binding domains"/>
    <property type="match status" value="1"/>
</dbReference>
<evidence type="ECO:0000313" key="3">
    <source>
        <dbReference type="Proteomes" id="UP001610810"/>
    </source>
</evidence>
<evidence type="ECO:0000313" key="2">
    <source>
        <dbReference type="EMBL" id="MFI0576204.1"/>
    </source>
</evidence>
<dbReference type="Gene3D" id="1.10.260.40">
    <property type="entry name" value="lambda repressor-like DNA-binding domains"/>
    <property type="match status" value="1"/>
</dbReference>
<proteinExistence type="predicted"/>
<name>A0ABW7SCK4_STRTE</name>
<dbReference type="EMBL" id="JBIQWK010000011">
    <property type="protein sequence ID" value="MFI0576204.1"/>
    <property type="molecule type" value="Genomic_DNA"/>
</dbReference>
<dbReference type="InterPro" id="IPR010982">
    <property type="entry name" value="Lambda_DNA-bd_dom_sf"/>
</dbReference>
<dbReference type="RefSeq" id="WP_398353446.1">
    <property type="nucleotide sequence ID" value="NZ_CBDRGV010000025.1"/>
</dbReference>
<keyword evidence="3" id="KW-1185">Reference proteome</keyword>
<dbReference type="PROSITE" id="PS50943">
    <property type="entry name" value="HTH_CROC1"/>
    <property type="match status" value="1"/>
</dbReference>
<dbReference type="Pfam" id="PF13560">
    <property type="entry name" value="HTH_31"/>
    <property type="match status" value="1"/>
</dbReference>
<organism evidence="2 3">
    <name type="scientific">Streptomyces tendae</name>
    <dbReference type="NCBI Taxonomy" id="1932"/>
    <lineage>
        <taxon>Bacteria</taxon>
        <taxon>Bacillati</taxon>
        <taxon>Actinomycetota</taxon>
        <taxon>Actinomycetes</taxon>
        <taxon>Kitasatosporales</taxon>
        <taxon>Streptomycetaceae</taxon>
        <taxon>Streptomyces</taxon>
    </lineage>
</organism>
<comment type="caution">
    <text evidence="2">The sequence shown here is derived from an EMBL/GenBank/DDBJ whole genome shotgun (WGS) entry which is preliminary data.</text>
</comment>
<accession>A0ABW7SCK4</accession>
<sequence>MNEDPREFRRRRIEAGLTQTELASRIGRGRSRICDVEKGRAGLTPKDLKAVAEIFDCTVHDLLLKADDQPANADRSVA</sequence>